<comment type="catalytic activity">
    <reaction evidence="1">
        <text>ATP + protein L-histidine = ADP + protein N-phospho-L-histidine.</text>
        <dbReference type="EC" id="2.7.13.3"/>
    </reaction>
</comment>
<evidence type="ECO:0000256" key="5">
    <source>
        <dbReference type="ARBA" id="ARBA00022679"/>
    </source>
</evidence>
<feature type="region of interest" description="Disordered" evidence="11">
    <location>
        <begin position="453"/>
        <end position="475"/>
    </location>
</feature>
<dbReference type="SUPFAM" id="SSF158472">
    <property type="entry name" value="HAMP domain-like"/>
    <property type="match status" value="1"/>
</dbReference>
<dbReference type="SMART" id="SM00387">
    <property type="entry name" value="HATPase_c"/>
    <property type="match status" value="1"/>
</dbReference>
<evidence type="ECO:0000256" key="8">
    <source>
        <dbReference type="ARBA" id="ARBA00022989"/>
    </source>
</evidence>
<accession>A0ABR6U5G4</accession>
<evidence type="ECO:0000256" key="9">
    <source>
        <dbReference type="ARBA" id="ARBA00023012"/>
    </source>
</evidence>
<dbReference type="CDD" id="cd06225">
    <property type="entry name" value="HAMP"/>
    <property type="match status" value="1"/>
</dbReference>
<comment type="caution">
    <text evidence="15">The sequence shown here is derived from an EMBL/GenBank/DDBJ whole genome shotgun (WGS) entry which is preliminary data.</text>
</comment>
<keyword evidence="6 12" id="KW-0812">Transmembrane</keyword>
<dbReference type="Pfam" id="PF02518">
    <property type="entry name" value="HATPase_c"/>
    <property type="match status" value="1"/>
</dbReference>
<dbReference type="InterPro" id="IPR003594">
    <property type="entry name" value="HATPase_dom"/>
</dbReference>
<keyword evidence="5" id="KW-0808">Transferase</keyword>
<dbReference type="PANTHER" id="PTHR45436:SF5">
    <property type="entry name" value="SENSOR HISTIDINE KINASE TRCS"/>
    <property type="match status" value="1"/>
</dbReference>
<name>A0ABR6U5G4_9ACTN</name>
<dbReference type="Pfam" id="PF00512">
    <property type="entry name" value="HisKA"/>
    <property type="match status" value="1"/>
</dbReference>
<protein>
    <recommendedName>
        <fullName evidence="3">histidine kinase</fullName>
        <ecNumber evidence="3">2.7.13.3</ecNumber>
    </recommendedName>
</protein>
<dbReference type="InterPro" id="IPR003661">
    <property type="entry name" value="HisK_dim/P_dom"/>
</dbReference>
<dbReference type="Gene3D" id="3.30.565.10">
    <property type="entry name" value="Histidine kinase-like ATPase, C-terminal domain"/>
    <property type="match status" value="1"/>
</dbReference>
<comment type="subcellular location">
    <subcellularLocation>
        <location evidence="2">Cell membrane</location>
    </subcellularLocation>
</comment>
<dbReference type="SUPFAM" id="SSF55874">
    <property type="entry name" value="ATPase domain of HSP90 chaperone/DNA topoisomerase II/histidine kinase"/>
    <property type="match status" value="1"/>
</dbReference>
<dbReference type="InterPro" id="IPR036097">
    <property type="entry name" value="HisK_dim/P_sf"/>
</dbReference>
<evidence type="ECO:0000259" key="14">
    <source>
        <dbReference type="PROSITE" id="PS50885"/>
    </source>
</evidence>
<dbReference type="InterPro" id="IPR004358">
    <property type="entry name" value="Sig_transdc_His_kin-like_C"/>
</dbReference>
<dbReference type="EC" id="2.7.13.3" evidence="3"/>
<dbReference type="Pfam" id="PF00672">
    <property type="entry name" value="HAMP"/>
    <property type="match status" value="1"/>
</dbReference>
<gene>
    <name evidence="15" type="ORF">H7344_05135</name>
</gene>
<keyword evidence="8 12" id="KW-1133">Transmembrane helix</keyword>
<evidence type="ECO:0000256" key="3">
    <source>
        <dbReference type="ARBA" id="ARBA00012438"/>
    </source>
</evidence>
<evidence type="ECO:0000256" key="1">
    <source>
        <dbReference type="ARBA" id="ARBA00000085"/>
    </source>
</evidence>
<dbReference type="SMART" id="SM00304">
    <property type="entry name" value="HAMP"/>
    <property type="match status" value="1"/>
</dbReference>
<evidence type="ECO:0000256" key="10">
    <source>
        <dbReference type="ARBA" id="ARBA00023136"/>
    </source>
</evidence>
<dbReference type="CDD" id="cd00082">
    <property type="entry name" value="HisKA"/>
    <property type="match status" value="1"/>
</dbReference>
<keyword evidence="16" id="KW-1185">Reference proteome</keyword>
<feature type="domain" description="HAMP" evidence="14">
    <location>
        <begin position="181"/>
        <end position="233"/>
    </location>
</feature>
<keyword evidence="4" id="KW-0597">Phosphoprotein</keyword>
<dbReference type="SMART" id="SM00388">
    <property type="entry name" value="HisKA"/>
    <property type="match status" value="1"/>
</dbReference>
<dbReference type="PANTHER" id="PTHR45436">
    <property type="entry name" value="SENSOR HISTIDINE KINASE YKOH"/>
    <property type="match status" value="1"/>
</dbReference>
<dbReference type="GO" id="GO:0016301">
    <property type="term" value="F:kinase activity"/>
    <property type="evidence" value="ECO:0007669"/>
    <property type="project" value="UniProtKB-KW"/>
</dbReference>
<evidence type="ECO:0000256" key="12">
    <source>
        <dbReference type="SAM" id="Phobius"/>
    </source>
</evidence>
<evidence type="ECO:0000256" key="11">
    <source>
        <dbReference type="SAM" id="MobiDB-lite"/>
    </source>
</evidence>
<evidence type="ECO:0000256" key="6">
    <source>
        <dbReference type="ARBA" id="ARBA00022692"/>
    </source>
</evidence>
<reference evidence="15 16" key="1">
    <citation type="submission" date="2020-08" db="EMBL/GenBank/DDBJ databases">
        <title>novel species in genus Nocardioides.</title>
        <authorList>
            <person name="Zhang G."/>
        </authorList>
    </citation>
    <scope>NUCLEOTIDE SEQUENCE [LARGE SCALE GENOMIC DNA]</scope>
    <source>
        <strain evidence="15 16">SC8A-24</strain>
    </source>
</reference>
<dbReference type="SUPFAM" id="SSF47384">
    <property type="entry name" value="Homodimeric domain of signal transducing histidine kinase"/>
    <property type="match status" value="1"/>
</dbReference>
<dbReference type="Gene3D" id="1.10.287.130">
    <property type="match status" value="1"/>
</dbReference>
<dbReference type="PROSITE" id="PS50109">
    <property type="entry name" value="HIS_KIN"/>
    <property type="match status" value="1"/>
</dbReference>
<keyword evidence="7 15" id="KW-0418">Kinase</keyword>
<organism evidence="15 16">
    <name type="scientific">Nocardioides deserti</name>
    <dbReference type="NCBI Taxonomy" id="1588644"/>
    <lineage>
        <taxon>Bacteria</taxon>
        <taxon>Bacillati</taxon>
        <taxon>Actinomycetota</taxon>
        <taxon>Actinomycetes</taxon>
        <taxon>Propionibacteriales</taxon>
        <taxon>Nocardioidaceae</taxon>
        <taxon>Nocardioides</taxon>
    </lineage>
</organism>
<feature type="domain" description="Histidine kinase" evidence="13">
    <location>
        <begin position="241"/>
        <end position="456"/>
    </location>
</feature>
<dbReference type="RefSeq" id="WP_186344919.1">
    <property type="nucleotide sequence ID" value="NZ_BMMR01000002.1"/>
</dbReference>
<feature type="transmembrane region" description="Helical" evidence="12">
    <location>
        <begin position="157"/>
        <end position="180"/>
    </location>
</feature>
<dbReference type="Proteomes" id="UP000604001">
    <property type="component" value="Unassembled WGS sequence"/>
</dbReference>
<evidence type="ECO:0000256" key="4">
    <source>
        <dbReference type="ARBA" id="ARBA00022553"/>
    </source>
</evidence>
<keyword evidence="9" id="KW-0902">Two-component regulatory system</keyword>
<dbReference type="InterPro" id="IPR003660">
    <property type="entry name" value="HAMP_dom"/>
</dbReference>
<sequence length="475" mass="50361">MSRLLRSLAGRVTLLTTIAVGLAVAFVAAGAFVTVRVQMQSTLDNSLLDRAQQAARTSALSQLSTRLEIPSWMLGAGDIRVAFVYPDGKVMTPDQGPRLYIGEPEFEVAQRERRFSIRTIGAGGTDYRVVSVPVATPGQALVVAQSLEPQKQVLARLGVVMLLFGLLGVAAAGAAGWAVARNGLRPVRRLTTDVEAIARTEDLTPIRVEGDDEVARLAAAFNEMLTALAASRDRQRQLVADAGHELRTPLTSLRTNIELLTQADTQADTPGAAALPEGARAELLDDVRAQIEELTTLIGDLMELSRDEPAAHLVAPVDLAEVVDQALSRVRRRAPGLVFDTEVEPHEVVGDSAALERAVTNLLDNAAKWSPPGGTVTVRLVDGVLTVDDEGPGIAEEDRGHVFDRFWRADESRGMPGSGLGLSIVRQVADRHAGRVDVAESPAGGARLVLTLPAGVPTPGGPTGPPPTWIPGGRP</sequence>
<dbReference type="EMBL" id="JACMYC010000002">
    <property type="protein sequence ID" value="MBC2959676.1"/>
    <property type="molecule type" value="Genomic_DNA"/>
</dbReference>
<evidence type="ECO:0000256" key="7">
    <source>
        <dbReference type="ARBA" id="ARBA00022777"/>
    </source>
</evidence>
<evidence type="ECO:0000256" key="2">
    <source>
        <dbReference type="ARBA" id="ARBA00004236"/>
    </source>
</evidence>
<dbReference type="InterPro" id="IPR036890">
    <property type="entry name" value="HATPase_C_sf"/>
</dbReference>
<dbReference type="PROSITE" id="PS50885">
    <property type="entry name" value="HAMP"/>
    <property type="match status" value="1"/>
</dbReference>
<feature type="compositionally biased region" description="Pro residues" evidence="11">
    <location>
        <begin position="459"/>
        <end position="475"/>
    </location>
</feature>
<keyword evidence="10 12" id="KW-0472">Membrane</keyword>
<feature type="transmembrane region" description="Helical" evidence="12">
    <location>
        <begin position="12"/>
        <end position="35"/>
    </location>
</feature>
<evidence type="ECO:0000313" key="15">
    <source>
        <dbReference type="EMBL" id="MBC2959676.1"/>
    </source>
</evidence>
<dbReference type="InterPro" id="IPR050428">
    <property type="entry name" value="TCS_sensor_his_kinase"/>
</dbReference>
<dbReference type="CDD" id="cd00075">
    <property type="entry name" value="HATPase"/>
    <property type="match status" value="1"/>
</dbReference>
<dbReference type="PRINTS" id="PR00344">
    <property type="entry name" value="BCTRLSENSOR"/>
</dbReference>
<evidence type="ECO:0000313" key="16">
    <source>
        <dbReference type="Proteomes" id="UP000604001"/>
    </source>
</evidence>
<dbReference type="InterPro" id="IPR005467">
    <property type="entry name" value="His_kinase_dom"/>
</dbReference>
<dbReference type="Gene3D" id="6.10.340.10">
    <property type="match status" value="1"/>
</dbReference>
<evidence type="ECO:0000259" key="13">
    <source>
        <dbReference type="PROSITE" id="PS50109"/>
    </source>
</evidence>
<proteinExistence type="predicted"/>